<gene>
    <name evidence="2" type="ORF">SVIM_LOCUS401136</name>
</gene>
<feature type="transmembrane region" description="Helical" evidence="1">
    <location>
        <begin position="20"/>
        <end position="42"/>
    </location>
</feature>
<protein>
    <submittedName>
        <fullName evidence="2">Uncharacterized protein</fullName>
    </submittedName>
</protein>
<accession>A0A6N2N2L5</accession>
<keyword evidence="1" id="KW-0812">Transmembrane</keyword>
<keyword evidence="1" id="KW-1133">Transmembrane helix</keyword>
<name>A0A6N2N2L5_SALVM</name>
<reference evidence="2" key="1">
    <citation type="submission" date="2019-03" db="EMBL/GenBank/DDBJ databases">
        <authorList>
            <person name="Mank J."/>
            <person name="Almeida P."/>
        </authorList>
    </citation>
    <scope>NUCLEOTIDE SEQUENCE</scope>
    <source>
        <strain evidence="2">78183</strain>
    </source>
</reference>
<proteinExistence type="predicted"/>
<keyword evidence="1" id="KW-0472">Membrane</keyword>
<dbReference type="EMBL" id="CAADRP010001918">
    <property type="protein sequence ID" value="VFU56105.1"/>
    <property type="molecule type" value="Genomic_DNA"/>
</dbReference>
<evidence type="ECO:0000313" key="2">
    <source>
        <dbReference type="EMBL" id="VFU56105.1"/>
    </source>
</evidence>
<evidence type="ECO:0000256" key="1">
    <source>
        <dbReference type="SAM" id="Phobius"/>
    </source>
</evidence>
<sequence length="48" mass="5307">MRPSCLSQICFPKATLRVHLLPVMIFDSALICSSAKFAGLLVRKITTK</sequence>
<organism evidence="2">
    <name type="scientific">Salix viminalis</name>
    <name type="common">Common osier</name>
    <name type="synonym">Basket willow</name>
    <dbReference type="NCBI Taxonomy" id="40686"/>
    <lineage>
        <taxon>Eukaryota</taxon>
        <taxon>Viridiplantae</taxon>
        <taxon>Streptophyta</taxon>
        <taxon>Embryophyta</taxon>
        <taxon>Tracheophyta</taxon>
        <taxon>Spermatophyta</taxon>
        <taxon>Magnoliopsida</taxon>
        <taxon>eudicotyledons</taxon>
        <taxon>Gunneridae</taxon>
        <taxon>Pentapetalae</taxon>
        <taxon>rosids</taxon>
        <taxon>fabids</taxon>
        <taxon>Malpighiales</taxon>
        <taxon>Salicaceae</taxon>
        <taxon>Saliceae</taxon>
        <taxon>Salix</taxon>
    </lineage>
</organism>
<dbReference type="AlphaFoldDB" id="A0A6N2N2L5"/>